<proteinExistence type="predicted"/>
<dbReference type="EMBL" id="JBJUIK010000002">
    <property type="protein sequence ID" value="KAL3534829.1"/>
    <property type="molecule type" value="Genomic_DNA"/>
</dbReference>
<dbReference type="Proteomes" id="UP001630127">
    <property type="component" value="Unassembled WGS sequence"/>
</dbReference>
<gene>
    <name evidence="2" type="ORF">ACH5RR_003290</name>
</gene>
<evidence type="ECO:0000256" key="1">
    <source>
        <dbReference type="SAM" id="Phobius"/>
    </source>
</evidence>
<keyword evidence="1" id="KW-0472">Membrane</keyword>
<dbReference type="PANTHER" id="PTHR48223:SF1">
    <property type="entry name" value="ABC TRANSMEMBRANE TYPE-1 DOMAIN-CONTAINING PROTEIN"/>
    <property type="match status" value="1"/>
</dbReference>
<sequence>MYAVIANLTCGFLNLDSRNDLPFPPASHKVFPSTHMFSNSERKLTHSRARNHVIVPEARFTSLKCKSYLRVEAPFVLVPKRKLLKLSAFKSNSQNEESGGRPLGSKSLKNSVGLSYVPQDSESVLVDSKKPQSVPPAVAESKTGSLAVQNLFKSLLMLPNHVIVETLEKLSSLETSENQNSIKQKERIDILKAVRCYFFSLDVTVKITLLVFIPLYLAVNLMYGAEVSKELTPLWLLGPLIAALYTKLCRGIGVLYVFSFRQTVTLMINLPTYYLVARYYIAHGKLNKVVRHLFQTLLAAKNMDYKEACKRKMKGLEVFSAEKNLDFVESFWPYYCRTIRFLKRAHLI</sequence>
<dbReference type="AlphaFoldDB" id="A0ABD3AV03"/>
<keyword evidence="1" id="KW-1133">Transmembrane helix</keyword>
<comment type="caution">
    <text evidence="2">The sequence shown here is derived from an EMBL/GenBank/DDBJ whole genome shotgun (WGS) entry which is preliminary data.</text>
</comment>
<protein>
    <submittedName>
        <fullName evidence="2">Uncharacterized protein</fullName>
    </submittedName>
</protein>
<organism evidence="2 3">
    <name type="scientific">Cinchona calisaya</name>
    <dbReference type="NCBI Taxonomy" id="153742"/>
    <lineage>
        <taxon>Eukaryota</taxon>
        <taxon>Viridiplantae</taxon>
        <taxon>Streptophyta</taxon>
        <taxon>Embryophyta</taxon>
        <taxon>Tracheophyta</taxon>
        <taxon>Spermatophyta</taxon>
        <taxon>Magnoliopsida</taxon>
        <taxon>eudicotyledons</taxon>
        <taxon>Gunneridae</taxon>
        <taxon>Pentapetalae</taxon>
        <taxon>asterids</taxon>
        <taxon>lamiids</taxon>
        <taxon>Gentianales</taxon>
        <taxon>Rubiaceae</taxon>
        <taxon>Cinchonoideae</taxon>
        <taxon>Cinchoneae</taxon>
        <taxon>Cinchona</taxon>
    </lineage>
</organism>
<keyword evidence="3" id="KW-1185">Reference proteome</keyword>
<feature type="transmembrane region" description="Helical" evidence="1">
    <location>
        <begin position="234"/>
        <end position="258"/>
    </location>
</feature>
<evidence type="ECO:0000313" key="3">
    <source>
        <dbReference type="Proteomes" id="UP001630127"/>
    </source>
</evidence>
<evidence type="ECO:0000313" key="2">
    <source>
        <dbReference type="EMBL" id="KAL3534829.1"/>
    </source>
</evidence>
<accession>A0ABD3AV03</accession>
<keyword evidence="1" id="KW-0812">Transmembrane</keyword>
<feature type="transmembrane region" description="Helical" evidence="1">
    <location>
        <begin position="197"/>
        <end position="222"/>
    </location>
</feature>
<dbReference type="PANTHER" id="PTHR48223">
    <property type="entry name" value="DEFECTIVE 2759, PUTATIVE ISOFORM 1-RELATED"/>
    <property type="match status" value="1"/>
</dbReference>
<reference evidence="2 3" key="1">
    <citation type="submission" date="2024-11" db="EMBL/GenBank/DDBJ databases">
        <title>A near-complete genome assembly of Cinchona calisaya.</title>
        <authorList>
            <person name="Lian D.C."/>
            <person name="Zhao X.W."/>
            <person name="Wei L."/>
        </authorList>
    </citation>
    <scope>NUCLEOTIDE SEQUENCE [LARGE SCALE GENOMIC DNA]</scope>
    <source>
        <tissue evidence="2">Nenye</tissue>
    </source>
</reference>
<name>A0ABD3AV03_9GENT</name>